<dbReference type="Pfam" id="PF01548">
    <property type="entry name" value="DEDD_Tnp_IS110"/>
    <property type="match status" value="1"/>
</dbReference>
<dbReference type="Proteomes" id="UP000236395">
    <property type="component" value="Unassembled WGS sequence"/>
</dbReference>
<dbReference type="EMBL" id="JADAMT010000017">
    <property type="protein sequence ID" value="MBE2129616.1"/>
    <property type="molecule type" value="Genomic_DNA"/>
</dbReference>
<dbReference type="GO" id="GO:0003677">
    <property type="term" value="F:DNA binding"/>
    <property type="evidence" value="ECO:0007669"/>
    <property type="project" value="InterPro"/>
</dbReference>
<dbReference type="InterPro" id="IPR047650">
    <property type="entry name" value="Transpos_IS110"/>
</dbReference>
<evidence type="ECO:0000259" key="1">
    <source>
        <dbReference type="Pfam" id="PF01548"/>
    </source>
</evidence>
<proteinExistence type="predicted"/>
<comment type="caution">
    <text evidence="4">The sequence shown here is derived from an EMBL/GenBank/DDBJ whole genome shotgun (WGS) entry which is preliminary data.</text>
</comment>
<dbReference type="InterPro" id="IPR003346">
    <property type="entry name" value="Transposase_20"/>
</dbReference>
<dbReference type="RefSeq" id="WP_047551817.1">
    <property type="nucleotide sequence ID" value="NZ_CCEL01000024.1"/>
</dbReference>
<dbReference type="PANTHER" id="PTHR33055:SF15">
    <property type="entry name" value="TRANSPOSASE-RELATED"/>
    <property type="match status" value="1"/>
</dbReference>
<dbReference type="AlphaFoldDB" id="A0A2K4AK14"/>
<evidence type="ECO:0000259" key="2">
    <source>
        <dbReference type="Pfam" id="PF02371"/>
    </source>
</evidence>
<keyword evidence="6" id="KW-1185">Reference proteome</keyword>
<dbReference type="GeneID" id="98346522"/>
<dbReference type="InterPro" id="IPR002525">
    <property type="entry name" value="Transp_IS110-like_N"/>
</dbReference>
<dbReference type="GO" id="GO:0004803">
    <property type="term" value="F:transposase activity"/>
    <property type="evidence" value="ECO:0007669"/>
    <property type="project" value="InterPro"/>
</dbReference>
<organism evidence="4 5">
    <name type="scientific">Staphylococcus schweitzeri</name>
    <dbReference type="NCBI Taxonomy" id="1654388"/>
    <lineage>
        <taxon>Bacteria</taxon>
        <taxon>Bacillati</taxon>
        <taxon>Bacillota</taxon>
        <taxon>Bacilli</taxon>
        <taxon>Bacillales</taxon>
        <taxon>Staphylococcaceae</taxon>
        <taxon>Staphylococcus</taxon>
    </lineage>
</organism>
<evidence type="ECO:0000313" key="5">
    <source>
        <dbReference type="Proteomes" id="UP000236395"/>
    </source>
</evidence>
<name>A0A2K4AK14_9STAP</name>
<evidence type="ECO:0000313" key="6">
    <source>
        <dbReference type="Proteomes" id="UP000596960"/>
    </source>
</evidence>
<evidence type="ECO:0000313" key="3">
    <source>
        <dbReference type="EMBL" id="MBE2129616.1"/>
    </source>
</evidence>
<evidence type="ECO:0000313" key="4">
    <source>
        <dbReference type="EMBL" id="PNZ50338.1"/>
    </source>
</evidence>
<feature type="domain" description="Transposase IS110-like N-terminal" evidence="1">
    <location>
        <begin position="5"/>
        <end position="162"/>
    </location>
</feature>
<dbReference type="EMBL" id="PPQS01000018">
    <property type="protein sequence ID" value="PNZ50338.1"/>
    <property type="molecule type" value="Genomic_DNA"/>
</dbReference>
<accession>A0A2K4AK14</accession>
<dbReference type="PANTHER" id="PTHR33055">
    <property type="entry name" value="TRANSPOSASE FOR INSERTION SEQUENCE ELEMENT IS1111A"/>
    <property type="match status" value="1"/>
</dbReference>
<reference evidence="3 6" key="2">
    <citation type="submission" date="2020-10" db="EMBL/GenBank/DDBJ databases">
        <title>Phenotypic and genomic profiling of Staphylococcus argenteus in Canada and the United States and recommendations for clinical result reporting.</title>
        <authorList>
            <person name="Eshaghi A."/>
            <person name="Bommersbach C."/>
            <person name="Zitterman S."/>
            <person name="Burnham C.-A.D."/>
            <person name="Patel R."/>
            <person name="Schuetz A.N."/>
            <person name="Patel S.N."/>
            <person name="Kus J.V."/>
        </authorList>
    </citation>
    <scope>NUCLEOTIDE SEQUENCE [LARGE SCALE GENOMIC DNA]</scope>
    <source>
        <strain evidence="3 6">DSM 28300</strain>
    </source>
</reference>
<reference evidence="4 5" key="1">
    <citation type="submission" date="2017-08" db="EMBL/GenBank/DDBJ databases">
        <title>Draft genome sequences of 64 type strains of genus Staph aureus.</title>
        <authorList>
            <person name="Cole K."/>
            <person name="Golubchik T."/>
            <person name="Russell J."/>
            <person name="Foster D."/>
            <person name="Llewelyn M."/>
            <person name="Wilson D."/>
            <person name="Crook D."/>
            <person name="Paul J."/>
        </authorList>
    </citation>
    <scope>NUCLEOTIDE SEQUENCE [LARGE SCALE GENOMIC DNA]</scope>
    <source>
        <strain evidence="4 5">DSM 28300</strain>
    </source>
</reference>
<dbReference type="Pfam" id="PF02371">
    <property type="entry name" value="Transposase_20"/>
    <property type="match status" value="1"/>
</dbReference>
<protein>
    <submittedName>
        <fullName evidence="4">IS110 family transposase</fullName>
    </submittedName>
</protein>
<feature type="domain" description="Transposase IS116/IS110/IS902 C-terminal" evidence="2">
    <location>
        <begin position="279"/>
        <end position="365"/>
    </location>
</feature>
<gene>
    <name evidence="4" type="ORF">CD116_04050</name>
    <name evidence="3" type="ORF">ILQ21_11220</name>
</gene>
<dbReference type="GO" id="GO:0006313">
    <property type="term" value="P:DNA transposition"/>
    <property type="evidence" value="ECO:0007669"/>
    <property type="project" value="InterPro"/>
</dbReference>
<sequence>MDLFVGIDVSSEKLDVCFLDSKKHILNESSLGNSIVGASLIKDSILLYQQQYNYDQVTVGLESTSVYSFHPSMFLHEDEELKALDIIVSVINPKKVHRFKQMFDEDKTDRIDAFRIADFLRIDVHQTSLIKQEKYVALQRLTRSRYQVTKQLVECKQHFLENLYYKCNTLTKEVSTSVFGSTMLELFTNDITLDELSKIPLEDFVSHLQKAGKGRFTNTEKLVKSIQKAIRESYRLTPMVSESVDQILSMYAQLIRTLTKQIKTLDKGIEQVVKTMPEAQLLLSIPGIGPVYTAGILAEVGQIHRFTNEAKLAKYAGLYWNKNQSGNFTASNTSLAKTGNHILRYYLIEATNSVRRYVPTFSNYYSKKTKEVPKHKHKRALVLTARKFIRLVDTLLRNHQIYTPERSV</sequence>
<dbReference type="NCBIfam" id="NF033542">
    <property type="entry name" value="transpos_IS110"/>
    <property type="match status" value="1"/>
</dbReference>
<dbReference type="Proteomes" id="UP000596960">
    <property type="component" value="Unassembled WGS sequence"/>
</dbReference>